<dbReference type="Proteomes" id="UP001057279">
    <property type="component" value="Linkage Group LG14"/>
</dbReference>
<name>A0ACB9UMI4_9CETA</name>
<sequence length="871" mass="100562">MGDQHYSFYIETFQTSSELVDFLMETFIMFKDLIGKNVYPADWVAMSMVQNRVFLRAINKFAETMNQKFLENTNFEFQSFQLPYKVVTMAMIFSAGGATNPSESNSSKDITKGIAAFHSVLATGNLQYGDMRRLIGFSIRDMWYKLGQNKICFIPGMVGPILEMTLIPEAELRKATIPIFFDMMLCEYQRSGDFKKFENEIILKLDHEVEGGRGDEQYMQLLESILLECAAEHPTICKSVESFVNLVKGLLEKLLDYRGVMTDESKDNRMSCTVNLLNFYKDNNREEMYIRYLYKLRDLHLDCDNYTEAAYTLLLHTWLLKWSDEQCASQVMQTGQQYPQTHRQLKETLYDIIIGYFDKGKMWEEAISLCKELAEQCEMEIFDYQLLSQNLIQQAKFYENIMKILRPKPDYFAVGYYGQGFPSFLRNKVFIYRGKEYERREDFQMQLMSQFPNAEKMNTTSAPGDDVKNAPGQYIQCFTVQPVLDEHPRFKNKPVPDQIINFYKSNHVQKFHYSRPVRRGTVDPENEFASMWIERTSFVTAYKLPGILRWFEVVHMSQTTISPLENAIETMSTANEKILMMINQYQNDETLPINPLSMLLNGIVDPAVMGGFAKYEKAFFTEEYSREHPEDQDKLTRLKDLIAWQIPFLGAGIKIHERRVSENLRPFHDRMEECFKNLKVKVEKEYGVREMPDFEDRRVGRPRSMLRSYRQMSIISMASLSSDCSTPSKAASESFDLEIAPPKTPKVEQEEPISPGSTLPEVKLRRSKKRAKRSSVVFADEKPAAESDLKRMSFASQSMPTIPALTLSVVGVPGSEEANASPRLSQTFLPLSDGDKKTLKRKKVNQFFKTMLAGKPTEEGKPTSDPMSTDL</sequence>
<evidence type="ECO:0000313" key="1">
    <source>
        <dbReference type="EMBL" id="KAI4574045.1"/>
    </source>
</evidence>
<gene>
    <name evidence="1" type="ORF">MJG53_012221</name>
</gene>
<reference evidence="1" key="1">
    <citation type="submission" date="2022-03" db="EMBL/GenBank/DDBJ databases">
        <title>Genomic analyses of argali, domestic sheep and their hybrids provide insights into chromosomal evolution, heterosis and genetic basis of agronomic traits.</title>
        <authorList>
            <person name="Li M."/>
        </authorList>
    </citation>
    <scope>NUCLEOTIDE SEQUENCE</scope>
    <source>
        <strain evidence="1">F1 hybrid</strain>
    </source>
</reference>
<proteinExistence type="predicted"/>
<comment type="caution">
    <text evidence="1">The sequence shown here is derived from an EMBL/GenBank/DDBJ whole genome shotgun (WGS) entry which is preliminary data.</text>
</comment>
<keyword evidence="2" id="KW-1185">Reference proteome</keyword>
<evidence type="ECO:0000313" key="2">
    <source>
        <dbReference type="Proteomes" id="UP001057279"/>
    </source>
</evidence>
<accession>A0ACB9UMI4</accession>
<protein>
    <submittedName>
        <fullName evidence="1">Uncharacterized protein</fullName>
    </submittedName>
</protein>
<organism evidence="1 2">
    <name type="scientific">Ovis ammon polii x Ovis aries</name>
    <dbReference type="NCBI Taxonomy" id="2918886"/>
    <lineage>
        <taxon>Eukaryota</taxon>
        <taxon>Metazoa</taxon>
        <taxon>Chordata</taxon>
        <taxon>Craniata</taxon>
        <taxon>Vertebrata</taxon>
        <taxon>Euteleostomi</taxon>
        <taxon>Mammalia</taxon>
        <taxon>Eutheria</taxon>
        <taxon>Laurasiatheria</taxon>
        <taxon>Artiodactyla</taxon>
        <taxon>Ruminantia</taxon>
        <taxon>Pecora</taxon>
        <taxon>Bovidae</taxon>
        <taxon>Caprinae</taxon>
        <taxon>Ovis</taxon>
    </lineage>
</organism>
<dbReference type="EMBL" id="CM043039">
    <property type="protein sequence ID" value="KAI4574045.1"/>
    <property type="molecule type" value="Genomic_DNA"/>
</dbReference>